<reference evidence="2" key="1">
    <citation type="submission" date="2023-01" db="EMBL/GenBank/DDBJ databases">
        <title>Exophiala dermititidis isolated from Cystic Fibrosis Patient.</title>
        <authorList>
            <person name="Kurbessoian T."/>
            <person name="Crocker A."/>
            <person name="Murante D."/>
            <person name="Hogan D.A."/>
            <person name="Stajich J.E."/>
        </authorList>
    </citation>
    <scope>NUCLEOTIDE SEQUENCE</scope>
    <source>
        <strain evidence="2">Ex8</strain>
    </source>
</reference>
<evidence type="ECO:0000256" key="1">
    <source>
        <dbReference type="SAM" id="MobiDB-lite"/>
    </source>
</evidence>
<dbReference type="EMBL" id="JAJGCB010000009">
    <property type="protein sequence ID" value="KAJ8990971.1"/>
    <property type="molecule type" value="Genomic_DNA"/>
</dbReference>
<dbReference type="Proteomes" id="UP001161757">
    <property type="component" value="Unassembled WGS sequence"/>
</dbReference>
<feature type="compositionally biased region" description="Polar residues" evidence="1">
    <location>
        <begin position="187"/>
        <end position="201"/>
    </location>
</feature>
<feature type="region of interest" description="Disordered" evidence="1">
    <location>
        <begin position="180"/>
        <end position="205"/>
    </location>
</feature>
<organism evidence="2 3">
    <name type="scientific">Exophiala dermatitidis</name>
    <name type="common">Black yeast-like fungus</name>
    <name type="synonym">Wangiella dermatitidis</name>
    <dbReference type="NCBI Taxonomy" id="5970"/>
    <lineage>
        <taxon>Eukaryota</taxon>
        <taxon>Fungi</taxon>
        <taxon>Dikarya</taxon>
        <taxon>Ascomycota</taxon>
        <taxon>Pezizomycotina</taxon>
        <taxon>Eurotiomycetes</taxon>
        <taxon>Chaetothyriomycetidae</taxon>
        <taxon>Chaetothyriales</taxon>
        <taxon>Herpotrichiellaceae</taxon>
        <taxon>Exophiala</taxon>
    </lineage>
</organism>
<protein>
    <submittedName>
        <fullName evidence="2">Uncharacterized protein</fullName>
    </submittedName>
</protein>
<gene>
    <name evidence="2" type="ORF">HRR80_005029</name>
</gene>
<evidence type="ECO:0000313" key="3">
    <source>
        <dbReference type="Proteomes" id="UP001161757"/>
    </source>
</evidence>
<name>A0AAN6EVB5_EXODE</name>
<evidence type="ECO:0000313" key="2">
    <source>
        <dbReference type="EMBL" id="KAJ8990971.1"/>
    </source>
</evidence>
<sequence>MALQAALPNLPIYSEMAGNTLPWTANTNTNTEHLISNHDGHLESKESSSCKKSLSNILSRWLKKTSNAPLRISPPVSPSDNIEAQVDRAWRTLFVSCRCTSCRSPRRMQPQLCSKGTYRKFKAKLDDFANVYGSDGAKIFWDMILEDLQRYFDAANAPGTRCRESTKLVLGGLLDRAQRQAERTTVARGTTLSRSHTSPLQRNPHRQPTFVIVPAPAGRGYEGKRTTWLRSCHVSNEQQFANNNSLQRHKTKIINIGGRQLQVRAHPFDNTYLQKREVAGCARFEKRLAGGSPKYSNPGPSALSQSVTAEMVQYPTFSQKQARWTLTTLGKLTAYASLSACVVSITKKYKWEGISRSQALSILKQLESRRDLLVRVGAECGTTNSDSREGQERYVNKTTVERRVQCIKAVLAQMAKEYATARDAFGRGIHGGNGMVDLAKVGRVAIPGQQDVRLVQELVTELLEGRS</sequence>
<accession>A0AAN6EVB5</accession>
<dbReference type="AlphaFoldDB" id="A0AAN6EVB5"/>
<comment type="caution">
    <text evidence="2">The sequence shown here is derived from an EMBL/GenBank/DDBJ whole genome shotgun (WGS) entry which is preliminary data.</text>
</comment>
<proteinExistence type="predicted"/>